<evidence type="ECO:0000256" key="7">
    <source>
        <dbReference type="ARBA" id="ARBA00022989"/>
    </source>
</evidence>
<dbReference type="InterPro" id="IPR003661">
    <property type="entry name" value="HisK_dim/P_dom"/>
</dbReference>
<evidence type="ECO:0000313" key="11">
    <source>
        <dbReference type="Proteomes" id="UP000199072"/>
    </source>
</evidence>
<protein>
    <recommendedName>
        <fullName evidence="2">histidine kinase</fullName>
        <ecNumber evidence="2">2.7.13.3</ecNumber>
    </recommendedName>
</protein>
<dbReference type="CDD" id="cd00082">
    <property type="entry name" value="HisKA"/>
    <property type="match status" value="1"/>
</dbReference>
<dbReference type="InterPro" id="IPR005467">
    <property type="entry name" value="His_kinase_dom"/>
</dbReference>
<comment type="catalytic activity">
    <reaction evidence="1">
        <text>ATP + protein L-histidine = ADP + protein N-phospho-L-histidine.</text>
        <dbReference type="EC" id="2.7.13.3"/>
    </reaction>
</comment>
<dbReference type="OrthoDB" id="1522504at2"/>
<feature type="transmembrane region" description="Helical" evidence="8">
    <location>
        <begin position="12"/>
        <end position="33"/>
    </location>
</feature>
<dbReference type="InterPro" id="IPR003594">
    <property type="entry name" value="HATPase_dom"/>
</dbReference>
<evidence type="ECO:0000259" key="9">
    <source>
        <dbReference type="PROSITE" id="PS50109"/>
    </source>
</evidence>
<accession>A0A1G6XHX5</accession>
<dbReference type="PROSITE" id="PS50109">
    <property type="entry name" value="HIS_KIN"/>
    <property type="match status" value="1"/>
</dbReference>
<dbReference type="InterPro" id="IPR036097">
    <property type="entry name" value="HisK_dim/P_sf"/>
</dbReference>
<dbReference type="Pfam" id="PF02518">
    <property type="entry name" value="HATPase_c"/>
    <property type="match status" value="1"/>
</dbReference>
<reference evidence="10 11" key="1">
    <citation type="submission" date="2016-10" db="EMBL/GenBank/DDBJ databases">
        <authorList>
            <person name="de Groot N.N."/>
        </authorList>
    </citation>
    <scope>NUCLEOTIDE SEQUENCE [LARGE SCALE GENOMIC DNA]</scope>
    <source>
        <strain evidence="10 11">47C3B</strain>
    </source>
</reference>
<sequence length="417" mass="47699">MKLSTHYNKASVVISVSVLVVGAIVYFFTINYISQKQFDSDLGEEVSEVLEYINFHHQLPKPTDFDEDQTSFVKTDHTHFDTRFFDTVYTASKNKIEDGRAVEAMIPFNNQHYKMVIVISKESTQYLVQIITIITLGLMATLLLVIFLTNRYILSDLWQPFYNTLSEIKLFNVSDSSKFKSTDSKVDEFKELNVAVQEMSGRAKNDFQNLKHFTENASHEMLTPLAVITTKLDILIQDENLTDTQLNHIRDIYSSINKSTRLNQSLLLLIKIDNHLINDEELINLKGFLISKAMQFQELMRGQNIDLSYKLIEKQVSASKYLLDILLNNLLSNAIKHNHPGGKINITLYNNQLIIKNTGKLMPLAGDVIFDRFYKGSDSQGTGLGLTLVKNICQYHQYDVSYAYAVGRHAFTITFES</sequence>
<gene>
    <name evidence="10" type="ORF">SAMN05216464_102539</name>
</gene>
<proteinExistence type="predicted"/>
<evidence type="ECO:0000256" key="8">
    <source>
        <dbReference type="SAM" id="Phobius"/>
    </source>
</evidence>
<dbReference type="STRING" id="1391627.SAMN05216464_102539"/>
<dbReference type="AlphaFoldDB" id="A0A1G6XHX5"/>
<keyword evidence="7 8" id="KW-1133">Transmembrane helix</keyword>
<dbReference type="Proteomes" id="UP000199072">
    <property type="component" value="Unassembled WGS sequence"/>
</dbReference>
<keyword evidence="6 10" id="KW-0418">Kinase</keyword>
<keyword evidence="4" id="KW-0808">Transferase</keyword>
<evidence type="ECO:0000256" key="5">
    <source>
        <dbReference type="ARBA" id="ARBA00022692"/>
    </source>
</evidence>
<keyword evidence="11" id="KW-1185">Reference proteome</keyword>
<dbReference type="InterPro" id="IPR050428">
    <property type="entry name" value="TCS_sensor_his_kinase"/>
</dbReference>
<dbReference type="SMART" id="SM00387">
    <property type="entry name" value="HATPase_c"/>
    <property type="match status" value="1"/>
</dbReference>
<dbReference type="Gene3D" id="1.10.287.130">
    <property type="match status" value="1"/>
</dbReference>
<evidence type="ECO:0000256" key="2">
    <source>
        <dbReference type="ARBA" id="ARBA00012438"/>
    </source>
</evidence>
<dbReference type="EMBL" id="FNAI01000002">
    <property type="protein sequence ID" value="SDD77672.1"/>
    <property type="molecule type" value="Genomic_DNA"/>
</dbReference>
<dbReference type="PANTHER" id="PTHR45436:SF5">
    <property type="entry name" value="SENSOR HISTIDINE KINASE TRCS"/>
    <property type="match status" value="1"/>
</dbReference>
<dbReference type="EC" id="2.7.13.3" evidence="2"/>
<evidence type="ECO:0000256" key="1">
    <source>
        <dbReference type="ARBA" id="ARBA00000085"/>
    </source>
</evidence>
<evidence type="ECO:0000313" key="10">
    <source>
        <dbReference type="EMBL" id="SDD77672.1"/>
    </source>
</evidence>
<dbReference type="Gene3D" id="3.30.565.10">
    <property type="entry name" value="Histidine kinase-like ATPase, C-terminal domain"/>
    <property type="match status" value="1"/>
</dbReference>
<dbReference type="SUPFAM" id="SSF47384">
    <property type="entry name" value="Homodimeric domain of signal transducing histidine kinase"/>
    <property type="match status" value="1"/>
</dbReference>
<feature type="transmembrane region" description="Helical" evidence="8">
    <location>
        <begin position="126"/>
        <end position="148"/>
    </location>
</feature>
<evidence type="ECO:0000256" key="6">
    <source>
        <dbReference type="ARBA" id="ARBA00022777"/>
    </source>
</evidence>
<organism evidence="10 11">
    <name type="scientific">Mucilaginibacter pineti</name>
    <dbReference type="NCBI Taxonomy" id="1391627"/>
    <lineage>
        <taxon>Bacteria</taxon>
        <taxon>Pseudomonadati</taxon>
        <taxon>Bacteroidota</taxon>
        <taxon>Sphingobacteriia</taxon>
        <taxon>Sphingobacteriales</taxon>
        <taxon>Sphingobacteriaceae</taxon>
        <taxon>Mucilaginibacter</taxon>
    </lineage>
</organism>
<dbReference type="PANTHER" id="PTHR45436">
    <property type="entry name" value="SENSOR HISTIDINE KINASE YKOH"/>
    <property type="match status" value="1"/>
</dbReference>
<dbReference type="SMART" id="SM00388">
    <property type="entry name" value="HisKA"/>
    <property type="match status" value="1"/>
</dbReference>
<dbReference type="SUPFAM" id="SSF55874">
    <property type="entry name" value="ATPase domain of HSP90 chaperone/DNA topoisomerase II/histidine kinase"/>
    <property type="match status" value="1"/>
</dbReference>
<evidence type="ECO:0000256" key="3">
    <source>
        <dbReference type="ARBA" id="ARBA00022553"/>
    </source>
</evidence>
<dbReference type="GO" id="GO:0005886">
    <property type="term" value="C:plasma membrane"/>
    <property type="evidence" value="ECO:0007669"/>
    <property type="project" value="TreeGrafter"/>
</dbReference>
<keyword evidence="8" id="KW-0472">Membrane</keyword>
<keyword evidence="5 8" id="KW-0812">Transmembrane</keyword>
<dbReference type="GO" id="GO:0000155">
    <property type="term" value="F:phosphorelay sensor kinase activity"/>
    <property type="evidence" value="ECO:0007669"/>
    <property type="project" value="InterPro"/>
</dbReference>
<dbReference type="InterPro" id="IPR036890">
    <property type="entry name" value="HATPase_C_sf"/>
</dbReference>
<evidence type="ECO:0000256" key="4">
    <source>
        <dbReference type="ARBA" id="ARBA00022679"/>
    </source>
</evidence>
<dbReference type="RefSeq" id="WP_091146736.1">
    <property type="nucleotide sequence ID" value="NZ_FNAI01000002.1"/>
</dbReference>
<dbReference type="Pfam" id="PF00512">
    <property type="entry name" value="HisKA"/>
    <property type="match status" value="1"/>
</dbReference>
<feature type="domain" description="Histidine kinase" evidence="9">
    <location>
        <begin position="216"/>
        <end position="417"/>
    </location>
</feature>
<name>A0A1G6XHX5_9SPHI</name>
<keyword evidence="3" id="KW-0597">Phosphoprotein</keyword>